<dbReference type="Proteomes" id="UP000634136">
    <property type="component" value="Unassembled WGS sequence"/>
</dbReference>
<organism evidence="1 2">
    <name type="scientific">Senna tora</name>
    <dbReference type="NCBI Taxonomy" id="362788"/>
    <lineage>
        <taxon>Eukaryota</taxon>
        <taxon>Viridiplantae</taxon>
        <taxon>Streptophyta</taxon>
        <taxon>Embryophyta</taxon>
        <taxon>Tracheophyta</taxon>
        <taxon>Spermatophyta</taxon>
        <taxon>Magnoliopsida</taxon>
        <taxon>eudicotyledons</taxon>
        <taxon>Gunneridae</taxon>
        <taxon>Pentapetalae</taxon>
        <taxon>rosids</taxon>
        <taxon>fabids</taxon>
        <taxon>Fabales</taxon>
        <taxon>Fabaceae</taxon>
        <taxon>Caesalpinioideae</taxon>
        <taxon>Cassia clade</taxon>
        <taxon>Senna</taxon>
    </lineage>
</organism>
<name>A0A834XFE8_9FABA</name>
<evidence type="ECO:0000313" key="1">
    <source>
        <dbReference type="EMBL" id="KAF7843470.1"/>
    </source>
</evidence>
<accession>A0A834XFE8</accession>
<reference evidence="1" key="1">
    <citation type="submission" date="2020-09" db="EMBL/GenBank/DDBJ databases">
        <title>Genome-Enabled Discovery of Anthraquinone Biosynthesis in Senna tora.</title>
        <authorList>
            <person name="Kang S.-H."/>
            <person name="Pandey R.P."/>
            <person name="Lee C.-M."/>
            <person name="Sim J.-S."/>
            <person name="Jeong J.-T."/>
            <person name="Choi B.-S."/>
            <person name="Jung M."/>
            <person name="Ginzburg D."/>
            <person name="Zhao K."/>
            <person name="Won S.Y."/>
            <person name="Oh T.-J."/>
            <person name="Yu Y."/>
            <person name="Kim N.-H."/>
            <person name="Lee O.R."/>
            <person name="Lee T.-H."/>
            <person name="Bashyal P."/>
            <person name="Kim T.-S."/>
            <person name="Lee W.-H."/>
            <person name="Kawkins C."/>
            <person name="Kim C.-K."/>
            <person name="Kim J.S."/>
            <person name="Ahn B.O."/>
            <person name="Rhee S.Y."/>
            <person name="Sohng J.K."/>
        </authorList>
    </citation>
    <scope>NUCLEOTIDE SEQUENCE</scope>
    <source>
        <tissue evidence="1">Leaf</tissue>
    </source>
</reference>
<comment type="caution">
    <text evidence="1">The sequence shown here is derived from an EMBL/GenBank/DDBJ whole genome shotgun (WGS) entry which is preliminary data.</text>
</comment>
<proteinExistence type="predicted"/>
<evidence type="ECO:0000313" key="2">
    <source>
        <dbReference type="Proteomes" id="UP000634136"/>
    </source>
</evidence>
<dbReference type="AlphaFoldDB" id="A0A834XFE8"/>
<sequence length="27" mass="2921">MGTLETICEVLVAHYDEGAPKDESEPS</sequence>
<keyword evidence="2" id="KW-1185">Reference proteome</keyword>
<gene>
    <name evidence="1" type="ORF">G2W53_000375</name>
</gene>
<dbReference type="EMBL" id="JAAIUW010000001">
    <property type="protein sequence ID" value="KAF7843470.1"/>
    <property type="molecule type" value="Genomic_DNA"/>
</dbReference>
<protein>
    <submittedName>
        <fullName evidence="1">Uncharacterized protein</fullName>
    </submittedName>
</protein>